<dbReference type="InterPro" id="IPR017985">
    <property type="entry name" value="MeTrfase_CN4_CS"/>
</dbReference>
<keyword evidence="2 10" id="KW-0489">Methyltransferase</keyword>
<dbReference type="GO" id="GO:0009307">
    <property type="term" value="P:DNA restriction-modification system"/>
    <property type="evidence" value="ECO:0007669"/>
    <property type="project" value="UniProtKB-KW"/>
</dbReference>
<keyword evidence="5" id="KW-0680">Restriction system</keyword>
<protein>
    <recommendedName>
        <fullName evidence="8">Methyltransferase</fullName>
        <ecNumber evidence="8">2.1.1.-</ecNumber>
    </recommendedName>
</protein>
<dbReference type="GO" id="GO:0003677">
    <property type="term" value="F:DNA binding"/>
    <property type="evidence" value="ECO:0007669"/>
    <property type="project" value="UniProtKB-KW"/>
</dbReference>
<evidence type="ECO:0000256" key="5">
    <source>
        <dbReference type="ARBA" id="ARBA00022747"/>
    </source>
</evidence>
<sequence length="461" mass="53652">MLTKELITELKNNGNGDLGYLVDKQQDSGSIAFILENLGFLPKNFNGNFLIDLLKHEHHQIRLLAVKNIGKLGNENYLTPLSQLFDNETNTSVKREIVSAIGRMRNPKNKEILYKILQDEDPKIVCQAIRALLVFDKDDEVKEQLKPLVNHPNEMVRTVIYKEFFADQESKTPSSLPHAETYDFLKNTVVNGDVLEVLKYVPNESVHLTFTSPPYYNARDYSIYPSYQAYLEFLEEVFKETHRITKEGRFLIVNTSPIIIPRVSRSHSSKRYPIPFDLHPYLVKNGWEFIDDIIWQKPDYSVKNRIGGFMQHRKPLMYKPNAVTEYLMVYRKETTKLIDWNIRSYDKETTEQSKVADGYETTNVWKIDPCFDKVHSAVFPVELCKRVIQYYSFKGDLVFDPFGGSGTVGKTAKALGRKFFLTEKEPTYFEYMKSKAKPNLLGEFETQFFWTLQEFVNHVLP</sequence>
<dbReference type="InterPro" id="IPR029063">
    <property type="entry name" value="SAM-dependent_MTases_sf"/>
</dbReference>
<dbReference type="GO" id="GO:0032259">
    <property type="term" value="P:methylation"/>
    <property type="evidence" value="ECO:0007669"/>
    <property type="project" value="UniProtKB-KW"/>
</dbReference>
<proteinExistence type="inferred from homology"/>
<comment type="catalytic activity">
    <reaction evidence="7">
        <text>a 2'-deoxycytidine in DNA + S-adenosyl-L-methionine = an N(4)-methyl-2'-deoxycytidine in DNA + S-adenosyl-L-homocysteine + H(+)</text>
        <dbReference type="Rhea" id="RHEA:16857"/>
        <dbReference type="Rhea" id="RHEA-COMP:11369"/>
        <dbReference type="Rhea" id="RHEA-COMP:13674"/>
        <dbReference type="ChEBI" id="CHEBI:15378"/>
        <dbReference type="ChEBI" id="CHEBI:57856"/>
        <dbReference type="ChEBI" id="CHEBI:59789"/>
        <dbReference type="ChEBI" id="CHEBI:85452"/>
        <dbReference type="ChEBI" id="CHEBI:137933"/>
        <dbReference type="EC" id="2.1.1.113"/>
    </reaction>
</comment>
<dbReference type="SUPFAM" id="SSF53335">
    <property type="entry name" value="S-adenosyl-L-methionine-dependent methyltransferases"/>
    <property type="match status" value="1"/>
</dbReference>
<evidence type="ECO:0000313" key="11">
    <source>
        <dbReference type="Proteomes" id="UP000199513"/>
    </source>
</evidence>
<evidence type="ECO:0000256" key="8">
    <source>
        <dbReference type="RuleBase" id="RU362026"/>
    </source>
</evidence>
<dbReference type="EMBL" id="FONY01000104">
    <property type="protein sequence ID" value="SFF64157.1"/>
    <property type="molecule type" value="Genomic_DNA"/>
</dbReference>
<name>A0A1I2KG01_9BACT</name>
<dbReference type="InterPro" id="IPR011989">
    <property type="entry name" value="ARM-like"/>
</dbReference>
<evidence type="ECO:0000256" key="4">
    <source>
        <dbReference type="ARBA" id="ARBA00022691"/>
    </source>
</evidence>
<evidence type="ECO:0000256" key="7">
    <source>
        <dbReference type="ARBA" id="ARBA00049120"/>
    </source>
</evidence>
<evidence type="ECO:0000313" key="10">
    <source>
        <dbReference type="EMBL" id="SFF64157.1"/>
    </source>
</evidence>
<organism evidence="10 11">
    <name type="scientific">Thermoflexibacter ruber</name>
    <dbReference type="NCBI Taxonomy" id="1003"/>
    <lineage>
        <taxon>Bacteria</taxon>
        <taxon>Pseudomonadati</taxon>
        <taxon>Bacteroidota</taxon>
        <taxon>Cytophagia</taxon>
        <taxon>Cytophagales</taxon>
        <taxon>Thermoflexibacteraceae</taxon>
        <taxon>Thermoflexibacter</taxon>
    </lineage>
</organism>
<dbReference type="AlphaFoldDB" id="A0A1I2KG01"/>
<dbReference type="InterPro" id="IPR016024">
    <property type="entry name" value="ARM-type_fold"/>
</dbReference>
<keyword evidence="11" id="KW-1185">Reference proteome</keyword>
<evidence type="ECO:0000256" key="3">
    <source>
        <dbReference type="ARBA" id="ARBA00022679"/>
    </source>
</evidence>
<evidence type="ECO:0000256" key="2">
    <source>
        <dbReference type="ARBA" id="ARBA00022603"/>
    </source>
</evidence>
<dbReference type="InterPro" id="IPR002941">
    <property type="entry name" value="DNA_methylase_N4/N6"/>
</dbReference>
<dbReference type="Pfam" id="PF13646">
    <property type="entry name" value="HEAT_2"/>
    <property type="match status" value="1"/>
</dbReference>
<dbReference type="OrthoDB" id="1273118at2"/>
<keyword evidence="6" id="KW-0238">DNA-binding</keyword>
<evidence type="ECO:0000256" key="6">
    <source>
        <dbReference type="ARBA" id="ARBA00023125"/>
    </source>
</evidence>
<feature type="domain" description="DNA methylase N-4/N-6" evidence="9">
    <location>
        <begin position="206"/>
        <end position="433"/>
    </location>
</feature>
<keyword evidence="4" id="KW-0949">S-adenosyl-L-methionine</keyword>
<dbReference type="GO" id="GO:0015667">
    <property type="term" value="F:site-specific DNA-methyltransferase (cytosine-N4-specific) activity"/>
    <property type="evidence" value="ECO:0007669"/>
    <property type="project" value="UniProtKB-EC"/>
</dbReference>
<dbReference type="SUPFAM" id="SSF48371">
    <property type="entry name" value="ARM repeat"/>
    <property type="match status" value="1"/>
</dbReference>
<dbReference type="Proteomes" id="UP000199513">
    <property type="component" value="Unassembled WGS sequence"/>
</dbReference>
<dbReference type="EC" id="2.1.1.-" evidence="8"/>
<accession>A0A1I2KG01</accession>
<dbReference type="GO" id="GO:0008170">
    <property type="term" value="F:N-methyltransferase activity"/>
    <property type="evidence" value="ECO:0007669"/>
    <property type="project" value="InterPro"/>
</dbReference>
<dbReference type="PROSITE" id="PS00093">
    <property type="entry name" value="N4_MTASE"/>
    <property type="match status" value="1"/>
</dbReference>
<gene>
    <name evidence="10" type="ORF">SAMN04488541_11041</name>
</gene>
<reference evidence="10 11" key="1">
    <citation type="submission" date="2016-10" db="EMBL/GenBank/DDBJ databases">
        <authorList>
            <person name="de Groot N.N."/>
        </authorList>
    </citation>
    <scope>NUCLEOTIDE SEQUENCE [LARGE SCALE GENOMIC DNA]</scope>
    <source>
        <strain>GEY</strain>
        <strain evidence="11">DSM 9560</strain>
    </source>
</reference>
<dbReference type="Pfam" id="PF01555">
    <property type="entry name" value="N6_N4_Mtase"/>
    <property type="match status" value="1"/>
</dbReference>
<dbReference type="Gene3D" id="1.25.10.10">
    <property type="entry name" value="Leucine-rich Repeat Variant"/>
    <property type="match status" value="1"/>
</dbReference>
<comment type="similarity">
    <text evidence="1">Belongs to the N(4)/N(6)-methyltransferase family. N(4) subfamily.</text>
</comment>
<keyword evidence="3" id="KW-0808">Transferase</keyword>
<dbReference type="InterPro" id="IPR001091">
    <property type="entry name" value="RM_Methyltransferase"/>
</dbReference>
<evidence type="ECO:0000256" key="1">
    <source>
        <dbReference type="ARBA" id="ARBA00010203"/>
    </source>
</evidence>
<dbReference type="STRING" id="1003.SAMN04488541_11041"/>
<dbReference type="PRINTS" id="PR00508">
    <property type="entry name" value="S21N4MTFRASE"/>
</dbReference>
<evidence type="ECO:0000259" key="9">
    <source>
        <dbReference type="Pfam" id="PF01555"/>
    </source>
</evidence>
<dbReference type="Gene3D" id="3.40.50.150">
    <property type="entry name" value="Vaccinia Virus protein VP39"/>
    <property type="match status" value="1"/>
</dbReference>